<gene>
    <name evidence="2" type="ORF">COPG_00079</name>
</gene>
<evidence type="ECO:0000256" key="1">
    <source>
        <dbReference type="SAM" id="MobiDB-lite"/>
    </source>
</evidence>
<organism evidence="2 3">
    <name type="scientific">Colwellia phage 9A</name>
    <dbReference type="NCBI Taxonomy" id="765765"/>
    <lineage>
        <taxon>Viruses</taxon>
        <taxon>Duplodnaviria</taxon>
        <taxon>Heunggongvirae</taxon>
        <taxon>Uroviricota</taxon>
        <taxon>Caudoviricetes</taxon>
        <taxon>Franklinbayvirus</taxon>
        <taxon>Franklinbayvirus fv9A</taxon>
    </lineage>
</organism>
<feature type="compositionally biased region" description="Basic and acidic residues" evidence="1">
    <location>
        <begin position="304"/>
        <end position="317"/>
    </location>
</feature>
<accession>I3UMG0</accession>
<dbReference type="GeneID" id="13165496"/>
<dbReference type="EMBL" id="HQ317390">
    <property type="protein sequence ID" value="AFK66675.1"/>
    <property type="molecule type" value="Genomic_DNA"/>
</dbReference>
<sequence length="370" mass="40745">MIIDNAGGKDFAPDPLLDFDTAYDARIVGMTTIGVHEKKVWENGGFVEGKFKEVLQCIVLFEFTEDCTRLTRGEGDDEHTVPRTTMSFMKYDSHEKGGMFKLAKQANAKSVSVVNKKGQVNVGMIIGECVAIKMKADPKDKEKMYIDEITAIQAKHKKAVEVGELPNFQYDTESGAHPLFDGTVTNATDVPVWMLRYAINKALDAETFKMVEEMEQIIEAAEAEKEGKTELEGDRKAADPADKVADKKPTRKELKEAKEAEEERAAKAQEAAEKLEAEEAAKTKEDAGDEPAEVVKTPRKRRGAKADTATEPKHTVESLDALGETDAIEDLFIKEVGDEEKSEAALDAIDAAAADDDEFRKLLIEAVIAL</sequence>
<keyword evidence="3" id="KW-1185">Reference proteome</keyword>
<dbReference type="Proteomes" id="UP000005266">
    <property type="component" value="Segment"/>
</dbReference>
<evidence type="ECO:0000313" key="3">
    <source>
        <dbReference type="Proteomes" id="UP000005266"/>
    </source>
</evidence>
<feature type="compositionally biased region" description="Basic and acidic residues" evidence="1">
    <location>
        <begin position="222"/>
        <end position="286"/>
    </location>
</feature>
<proteinExistence type="predicted"/>
<dbReference type="KEGG" id="vg:13165496"/>
<name>I3UMG0_9CAUD</name>
<reference evidence="2 3" key="1">
    <citation type="journal article" date="2013" name="Extremophiles">
        <title>Genomic analysis of cold-active Colwelliaphage 9A and psychrophilic phage-host interactions.</title>
        <authorList>
            <person name="Colangelo-Lillis J.R."/>
            <person name="Deming J.W."/>
        </authorList>
    </citation>
    <scope>NUCLEOTIDE SEQUENCE [LARGE SCALE GENOMIC DNA]</scope>
    <source>
        <strain evidence="2">9A</strain>
    </source>
</reference>
<evidence type="ECO:0000313" key="2">
    <source>
        <dbReference type="EMBL" id="AFK66675.1"/>
    </source>
</evidence>
<feature type="region of interest" description="Disordered" evidence="1">
    <location>
        <begin position="222"/>
        <end position="322"/>
    </location>
</feature>
<dbReference type="RefSeq" id="YP_006489265.1">
    <property type="nucleotide sequence ID" value="NC_018088.1"/>
</dbReference>
<protein>
    <submittedName>
        <fullName evidence="2">Uncharacterized protein</fullName>
    </submittedName>
</protein>